<dbReference type="RefSeq" id="WP_105221079.1">
    <property type="nucleotide sequence ID" value="NZ_CAWNSU010000082.1"/>
</dbReference>
<keyword evidence="2" id="KW-0488">Methylation</keyword>
<evidence type="ECO:0000256" key="1">
    <source>
        <dbReference type="ARBA" id="ARBA00004167"/>
    </source>
</evidence>
<dbReference type="PANTHER" id="PTHR30093:SF44">
    <property type="entry name" value="TYPE II SECRETION SYSTEM CORE PROTEIN G"/>
    <property type="match status" value="1"/>
</dbReference>
<dbReference type="NCBIfam" id="TIGR02532">
    <property type="entry name" value="IV_pilin_GFxxxE"/>
    <property type="match status" value="1"/>
</dbReference>
<dbReference type="Pfam" id="PF07963">
    <property type="entry name" value="N_methyl"/>
    <property type="match status" value="1"/>
</dbReference>
<dbReference type="GO" id="GO:0015628">
    <property type="term" value="P:protein secretion by the type II secretion system"/>
    <property type="evidence" value="ECO:0007669"/>
    <property type="project" value="InterPro"/>
</dbReference>
<evidence type="ECO:0008006" key="9">
    <source>
        <dbReference type="Google" id="ProtNLM"/>
    </source>
</evidence>
<reference evidence="7 8" key="1">
    <citation type="journal article" date="2019" name="Front. Microbiol.">
        <title>Genomic Features for Desiccation Tolerance and Sugar Biosynthesis in the Extremophile Gloeocapsopsis sp. UTEX B3054.</title>
        <authorList>
            <person name="Urrejola C."/>
            <person name="Alcorta J."/>
            <person name="Salas L."/>
            <person name="Vasquez M."/>
            <person name="Polz M.F."/>
            <person name="Vicuna R."/>
            <person name="Diez B."/>
        </authorList>
    </citation>
    <scope>NUCLEOTIDE SEQUENCE [LARGE SCALE GENOMIC DNA]</scope>
    <source>
        <strain evidence="7 8">1H9</strain>
    </source>
</reference>
<evidence type="ECO:0000313" key="7">
    <source>
        <dbReference type="EMBL" id="MUL35556.1"/>
    </source>
</evidence>
<comment type="caution">
    <text evidence="7">The sequence shown here is derived from an EMBL/GenBank/DDBJ whole genome shotgun (WGS) entry which is preliminary data.</text>
</comment>
<keyword evidence="3 6" id="KW-0812">Transmembrane</keyword>
<keyword evidence="4 6" id="KW-1133">Transmembrane helix</keyword>
<proteinExistence type="predicted"/>
<dbReference type="OrthoDB" id="467711at2"/>
<evidence type="ECO:0000256" key="2">
    <source>
        <dbReference type="ARBA" id="ARBA00022481"/>
    </source>
</evidence>
<dbReference type="InterPro" id="IPR012902">
    <property type="entry name" value="N_methyl_site"/>
</dbReference>
<dbReference type="Pfam" id="PF16734">
    <property type="entry name" value="Pilin_GH"/>
    <property type="match status" value="1"/>
</dbReference>
<dbReference type="AlphaFoldDB" id="A0A6N8FUD7"/>
<dbReference type="EMBL" id="NAPY01000004">
    <property type="protein sequence ID" value="MUL35556.1"/>
    <property type="molecule type" value="Genomic_DNA"/>
</dbReference>
<dbReference type="Gene3D" id="3.30.700.10">
    <property type="entry name" value="Glycoprotein, Type 4 Pilin"/>
    <property type="match status" value="1"/>
</dbReference>
<evidence type="ECO:0000256" key="5">
    <source>
        <dbReference type="ARBA" id="ARBA00023136"/>
    </source>
</evidence>
<keyword evidence="5 6" id="KW-0472">Membrane</keyword>
<dbReference type="PRINTS" id="PR00813">
    <property type="entry name" value="BCTERIALGSPG"/>
</dbReference>
<evidence type="ECO:0000256" key="4">
    <source>
        <dbReference type="ARBA" id="ARBA00022989"/>
    </source>
</evidence>
<comment type="subcellular location">
    <subcellularLocation>
        <location evidence="1">Membrane</location>
        <topology evidence="1">Single-pass membrane protein</topology>
    </subcellularLocation>
</comment>
<dbReference type="InterPro" id="IPR000983">
    <property type="entry name" value="Bac_GSPG_pilin"/>
</dbReference>
<feature type="transmembrane region" description="Helical" evidence="6">
    <location>
        <begin position="21"/>
        <end position="45"/>
    </location>
</feature>
<organism evidence="7 8">
    <name type="scientific">Gloeocapsopsis dulcis AAB1 = 1H9</name>
    <dbReference type="NCBI Taxonomy" id="1433147"/>
    <lineage>
        <taxon>Bacteria</taxon>
        <taxon>Bacillati</taxon>
        <taxon>Cyanobacteriota</taxon>
        <taxon>Cyanophyceae</taxon>
        <taxon>Oscillatoriophycideae</taxon>
        <taxon>Chroococcales</taxon>
        <taxon>Chroococcaceae</taxon>
        <taxon>Gloeocapsopsis</taxon>
        <taxon>Gloeocapsopsis dulcis</taxon>
    </lineage>
</organism>
<dbReference type="InterPro" id="IPR031975">
    <property type="entry name" value="Pilin_GH"/>
</dbReference>
<dbReference type="PROSITE" id="PS00409">
    <property type="entry name" value="PROKAR_NTER_METHYL"/>
    <property type="match status" value="1"/>
</dbReference>
<dbReference type="GO" id="GO:0016020">
    <property type="term" value="C:membrane"/>
    <property type="evidence" value="ECO:0007669"/>
    <property type="project" value="UniProtKB-SubCell"/>
</dbReference>
<evidence type="ECO:0000256" key="3">
    <source>
        <dbReference type="ARBA" id="ARBA00022692"/>
    </source>
</evidence>
<dbReference type="PANTHER" id="PTHR30093">
    <property type="entry name" value="GENERAL SECRETION PATHWAY PROTEIN G"/>
    <property type="match status" value="1"/>
</dbReference>
<dbReference type="GO" id="GO:0015627">
    <property type="term" value="C:type II protein secretion system complex"/>
    <property type="evidence" value="ECO:0007669"/>
    <property type="project" value="InterPro"/>
</dbReference>
<gene>
    <name evidence="7" type="ORF">BWI75_04120</name>
</gene>
<keyword evidence="8" id="KW-1185">Reference proteome</keyword>
<sequence length="166" mass="17919">MKRRLTAKFPHQKTQKQEEGFTLIEMLVVVIIIGILSATAMPSFLSQAAKTRQSEAKNSTGALNRSQQAYYLENQIFADDITRLSVGVVNSVNYNYVVSGNDLMNQVAHLATAQQGDLKSYAGGVFKSTNNQTTLAILCEANNAGNTPINAPTSSSACANGSQRMQ</sequence>
<evidence type="ECO:0000256" key="6">
    <source>
        <dbReference type="SAM" id="Phobius"/>
    </source>
</evidence>
<accession>A0A6N8FUD7</accession>
<evidence type="ECO:0000313" key="8">
    <source>
        <dbReference type="Proteomes" id="UP000441797"/>
    </source>
</evidence>
<dbReference type="InterPro" id="IPR045584">
    <property type="entry name" value="Pilin-like"/>
</dbReference>
<dbReference type="Proteomes" id="UP000441797">
    <property type="component" value="Unassembled WGS sequence"/>
</dbReference>
<protein>
    <recommendedName>
        <fullName evidence="9">General secretion pathway protein GspH</fullName>
    </recommendedName>
</protein>
<dbReference type="SUPFAM" id="SSF54523">
    <property type="entry name" value="Pili subunits"/>
    <property type="match status" value="1"/>
</dbReference>
<name>A0A6N8FUD7_9CHRO</name>